<dbReference type="Proteomes" id="UP000731907">
    <property type="component" value="Unassembled WGS sequence"/>
</dbReference>
<name>A0ABS6J0D8_9RHOB</name>
<reference evidence="1 2" key="1">
    <citation type="submission" date="2021-06" db="EMBL/GenBank/DDBJ databases">
        <title>Rhodobacteraceae bacterium strain HSP-20.</title>
        <authorList>
            <person name="Chen W.-M."/>
        </authorList>
    </citation>
    <scope>NUCLEOTIDE SEQUENCE [LARGE SCALE GENOMIC DNA]</scope>
    <source>
        <strain evidence="1 2">HSP-20</strain>
    </source>
</reference>
<dbReference type="EMBL" id="JAAATX020000002">
    <property type="protein sequence ID" value="MBU9697015.1"/>
    <property type="molecule type" value="Genomic_DNA"/>
</dbReference>
<evidence type="ECO:0000313" key="2">
    <source>
        <dbReference type="Proteomes" id="UP000731907"/>
    </source>
</evidence>
<proteinExistence type="predicted"/>
<evidence type="ECO:0008006" key="3">
    <source>
        <dbReference type="Google" id="ProtNLM"/>
    </source>
</evidence>
<organism evidence="1 2">
    <name type="scientific">Paragemmobacter amnigenus</name>
    <dbReference type="NCBI Taxonomy" id="2852097"/>
    <lineage>
        <taxon>Bacteria</taxon>
        <taxon>Pseudomonadati</taxon>
        <taxon>Pseudomonadota</taxon>
        <taxon>Alphaproteobacteria</taxon>
        <taxon>Rhodobacterales</taxon>
        <taxon>Paracoccaceae</taxon>
        <taxon>Paragemmobacter</taxon>
    </lineage>
</organism>
<evidence type="ECO:0000313" key="1">
    <source>
        <dbReference type="EMBL" id="MBU9697015.1"/>
    </source>
</evidence>
<keyword evidence="2" id="KW-1185">Reference proteome</keyword>
<protein>
    <recommendedName>
        <fullName evidence="3">Calcium-binding protein</fullName>
    </recommendedName>
</protein>
<gene>
    <name evidence="1" type="ORF">GU927_004050</name>
</gene>
<dbReference type="RefSeq" id="WP_161761070.1">
    <property type="nucleotide sequence ID" value="NZ_JAAATX020000002.1"/>
</dbReference>
<dbReference type="Gene3D" id="3.20.20.80">
    <property type="entry name" value="Glycosidases"/>
    <property type="match status" value="1"/>
</dbReference>
<accession>A0ABS6J0D8</accession>
<dbReference type="SUPFAM" id="SSF51445">
    <property type="entry name" value="(Trans)glycosidases"/>
    <property type="match status" value="1"/>
</dbReference>
<sequence>MTVLTVQTGGMAAVETGHLWSEAMFGSRYTGFRSLDRFEEQLGGNGTGLITWPGGYLSETAESRYGLGFDGLFNPGENRPGLAEMFDLADRQGAALAIILPTARYVGNDALLRADIRNFMGDLLSGQYGAAPSDLIFEIGSEYYVNFPVGATEARDYGHIANVYMEELSAALNNPAVNLIGLDPVIAVQAGRTLADDEIIRDQLSDDALVEVDQIVHHRFAFNATGVDKGADQFHTVIEAWRMDAAELGGDGPDLFLSAYGVGSYTRDEALRDFLAADKAAGGTLSARDVDLQARTHTGFETFWQQQLGLRDYGAEHPRLLLEMMSEYGAEGMVAASSHGTDMIHPGRLSLEDGSGVAQKFIGQEMLDMMAESIGGTRSLSINLQNDRADEIWTYGFENDDKLVIFLSADSTPPDGVTLKLSGLGSVYRQVTAESLTARTPDDWMARFGIADNSEVDETPEAGTFALGVRQAVTPVVMDGAVEVGFSAPNEVIRLSFAKTAAGAAEIATFTEAPTLQIGPEWTPDELAGGGPQVMLHSQMADLPVVPMEEPEPDSVTHADSEVVHHDSGGAGEGGFALALMPLLFLFGL</sequence>
<dbReference type="InterPro" id="IPR017853">
    <property type="entry name" value="GH"/>
</dbReference>
<comment type="caution">
    <text evidence="1">The sequence shown here is derived from an EMBL/GenBank/DDBJ whole genome shotgun (WGS) entry which is preliminary data.</text>
</comment>